<keyword evidence="4 6" id="KW-0472">Membrane</keyword>
<keyword evidence="3 6" id="KW-1133">Transmembrane helix</keyword>
<evidence type="ECO:0000256" key="2">
    <source>
        <dbReference type="ARBA" id="ARBA00022692"/>
    </source>
</evidence>
<sequence length="312" mass="32359">MADSLSLVYVVPVLVGLAVVSLSVAGLSSALEARDRGLSVGSGLTVPLRETARLMRQRPRRTVSADRLLWRSASSAVIPLAVLIVAFVPLGAHALVDHPLGLVWINALDVVAWAVMWLLGWGANSVTGLVGGYRFLALALGYELPLMFALTAPAIAAGSLDLAEISAAQDGLWFVVWAPVAFAAYCWGVLGFSVRPPMDPGAGIDVNGGILAELAGVDRLLVLAGRYALLVAGSAAAVPLFLGGGAGPLLPGWGWVLIKTILVSGLLVLAGRRLPTLRPDKLLEIGWVVVLPLVVAQDLVVSVIAVATTQPG</sequence>
<feature type="transmembrane region" description="Helical" evidence="6">
    <location>
        <begin position="172"/>
        <end position="192"/>
    </location>
</feature>
<dbReference type="InterPro" id="IPR001694">
    <property type="entry name" value="NADH_UbQ_OxRdtase_su1/FPO"/>
</dbReference>
<dbReference type="GO" id="GO:0016491">
    <property type="term" value="F:oxidoreductase activity"/>
    <property type="evidence" value="ECO:0007669"/>
    <property type="project" value="UniProtKB-KW"/>
</dbReference>
<dbReference type="Pfam" id="PF00146">
    <property type="entry name" value="NADHdh"/>
    <property type="match status" value="1"/>
</dbReference>
<feature type="transmembrane region" description="Helical" evidence="6">
    <location>
        <begin position="6"/>
        <end position="27"/>
    </location>
</feature>
<evidence type="ECO:0000256" key="4">
    <source>
        <dbReference type="ARBA" id="ARBA00023136"/>
    </source>
</evidence>
<comment type="similarity">
    <text evidence="5">Belongs to the complex I subunit 1 family.</text>
</comment>
<dbReference type="EMBL" id="CP075371">
    <property type="protein sequence ID" value="QVT79353.1"/>
    <property type="molecule type" value="Genomic_DNA"/>
</dbReference>
<protein>
    <submittedName>
        <fullName evidence="7">NADH-quinone oxidoreductase subunit H</fullName>
        <ecNumber evidence="7">1.6.5.11</ecNumber>
    </submittedName>
</protein>
<feature type="transmembrane region" description="Helical" evidence="6">
    <location>
        <begin position="252"/>
        <end position="270"/>
    </location>
</feature>
<dbReference type="PANTHER" id="PTHR11432:SF20">
    <property type="entry name" value="NADH-UBIQUINONE OXIDOREDUCTASE CHAIN 1"/>
    <property type="match status" value="1"/>
</dbReference>
<feature type="transmembrane region" description="Helical" evidence="6">
    <location>
        <begin position="282"/>
        <end position="307"/>
    </location>
</feature>
<evidence type="ECO:0000256" key="5">
    <source>
        <dbReference type="RuleBase" id="RU000471"/>
    </source>
</evidence>
<dbReference type="RefSeq" id="WP_214058823.1">
    <property type="nucleotide sequence ID" value="NZ_BAAAHS010000030.1"/>
</dbReference>
<evidence type="ECO:0000256" key="1">
    <source>
        <dbReference type="ARBA" id="ARBA00004141"/>
    </source>
</evidence>
<reference evidence="7 8" key="1">
    <citation type="submission" date="2021-05" db="EMBL/GenBank/DDBJ databases">
        <title>Complete genome of Nocardioides aquaticus KCTC 9944T isolated from meromictic and hypersaline Ekho Lake, Antarctica.</title>
        <authorList>
            <person name="Hwang K."/>
            <person name="Kim K.M."/>
            <person name="Choe H."/>
        </authorList>
    </citation>
    <scope>NUCLEOTIDE SEQUENCE [LARGE SCALE GENOMIC DNA]</scope>
    <source>
        <strain evidence="7 8">KCTC 9944</strain>
    </source>
</reference>
<keyword evidence="5" id="KW-0520">NAD</keyword>
<accession>A0ABX8EL63</accession>
<proteinExistence type="inferred from homology"/>
<keyword evidence="2 5" id="KW-0812">Transmembrane</keyword>
<evidence type="ECO:0000256" key="6">
    <source>
        <dbReference type="SAM" id="Phobius"/>
    </source>
</evidence>
<keyword evidence="8" id="KW-1185">Reference proteome</keyword>
<gene>
    <name evidence="7" type="primary">nuoH_1</name>
    <name evidence="7" type="ORF">ENKNEFLB_01734</name>
</gene>
<feature type="transmembrane region" description="Helical" evidence="6">
    <location>
        <begin position="135"/>
        <end position="160"/>
    </location>
</feature>
<comment type="subcellular location">
    <subcellularLocation>
        <location evidence="5">Cell membrane</location>
        <topology evidence="5">Multi-pass membrane protein</topology>
    </subcellularLocation>
    <subcellularLocation>
        <location evidence="1">Membrane</location>
        <topology evidence="1">Multi-pass membrane protein</topology>
    </subcellularLocation>
</comment>
<dbReference type="Proteomes" id="UP000679307">
    <property type="component" value="Chromosome"/>
</dbReference>
<dbReference type="EC" id="1.6.5.11" evidence="7"/>
<feature type="transmembrane region" description="Helical" evidence="6">
    <location>
        <begin position="102"/>
        <end position="123"/>
    </location>
</feature>
<evidence type="ECO:0000313" key="8">
    <source>
        <dbReference type="Proteomes" id="UP000679307"/>
    </source>
</evidence>
<feature type="transmembrane region" description="Helical" evidence="6">
    <location>
        <begin position="68"/>
        <end position="90"/>
    </location>
</feature>
<dbReference type="PANTHER" id="PTHR11432">
    <property type="entry name" value="NADH DEHYDROGENASE SUBUNIT 1"/>
    <property type="match status" value="1"/>
</dbReference>
<keyword evidence="7" id="KW-0560">Oxidoreductase</keyword>
<feature type="transmembrane region" description="Helical" evidence="6">
    <location>
        <begin position="227"/>
        <end position="246"/>
    </location>
</feature>
<name>A0ABX8EL63_9ACTN</name>
<evidence type="ECO:0000256" key="3">
    <source>
        <dbReference type="ARBA" id="ARBA00022989"/>
    </source>
</evidence>
<organism evidence="7 8">
    <name type="scientific">Nocardioides aquaticus</name>
    <dbReference type="NCBI Taxonomy" id="160826"/>
    <lineage>
        <taxon>Bacteria</taxon>
        <taxon>Bacillati</taxon>
        <taxon>Actinomycetota</taxon>
        <taxon>Actinomycetes</taxon>
        <taxon>Propionibacteriales</taxon>
        <taxon>Nocardioidaceae</taxon>
        <taxon>Nocardioides</taxon>
    </lineage>
</organism>
<evidence type="ECO:0000313" key="7">
    <source>
        <dbReference type="EMBL" id="QVT79353.1"/>
    </source>
</evidence>